<proteinExistence type="predicted"/>
<reference evidence="2 3" key="1">
    <citation type="journal article" date="2014" name="PLoS Genet.">
        <title>Phylogenetically driven sequencing of extremely halophilic archaea reveals strategies for static and dynamic osmo-response.</title>
        <authorList>
            <person name="Becker E.A."/>
            <person name="Seitzer P.M."/>
            <person name="Tritt A."/>
            <person name="Larsen D."/>
            <person name="Krusor M."/>
            <person name="Yao A.I."/>
            <person name="Wu D."/>
            <person name="Madern D."/>
            <person name="Eisen J.A."/>
            <person name="Darling A.E."/>
            <person name="Facciotti M.T."/>
        </authorList>
    </citation>
    <scope>NUCLEOTIDE SEQUENCE [LARGE SCALE GENOMIC DNA]</scope>
    <source>
        <strain evidence="2 3">JCM 10990</strain>
    </source>
</reference>
<feature type="compositionally biased region" description="Acidic residues" evidence="1">
    <location>
        <begin position="34"/>
        <end position="50"/>
    </location>
</feature>
<sequence length="94" mass="10991">MDGISMVDDPEETGQTDRTGKDEHGRDVELAHEDTEDEDDAEEEELTEEEKEARKRRDEEERRQDIEHKSDEREADALGNANPDHHRDEEPYNS</sequence>
<protein>
    <submittedName>
        <fullName evidence="2">Uncharacterized protein</fullName>
    </submittedName>
</protein>
<organism evidence="2 3">
    <name type="scientific">Natrialba chahannaoensis JCM 10990</name>
    <dbReference type="NCBI Taxonomy" id="1227492"/>
    <lineage>
        <taxon>Archaea</taxon>
        <taxon>Methanobacteriati</taxon>
        <taxon>Methanobacteriota</taxon>
        <taxon>Stenosarchaea group</taxon>
        <taxon>Halobacteria</taxon>
        <taxon>Halobacteriales</taxon>
        <taxon>Natrialbaceae</taxon>
        <taxon>Natrialba</taxon>
    </lineage>
</organism>
<feature type="compositionally biased region" description="Basic and acidic residues" evidence="1">
    <location>
        <begin position="18"/>
        <end position="33"/>
    </location>
</feature>
<dbReference type="Proteomes" id="UP000011693">
    <property type="component" value="Unassembled WGS sequence"/>
</dbReference>
<accession>M0AQK9</accession>
<feature type="compositionally biased region" description="Basic and acidic residues" evidence="1">
    <location>
        <begin position="51"/>
        <end position="76"/>
    </location>
</feature>
<comment type="caution">
    <text evidence="2">The sequence shown here is derived from an EMBL/GenBank/DDBJ whole genome shotgun (WGS) entry which is preliminary data.</text>
</comment>
<evidence type="ECO:0000313" key="2">
    <source>
        <dbReference type="EMBL" id="ELY99668.1"/>
    </source>
</evidence>
<dbReference type="PATRIC" id="fig|1227492.4.peg.1814"/>
<feature type="compositionally biased region" description="Basic and acidic residues" evidence="1">
    <location>
        <begin position="83"/>
        <end position="94"/>
    </location>
</feature>
<evidence type="ECO:0000313" key="3">
    <source>
        <dbReference type="Proteomes" id="UP000011693"/>
    </source>
</evidence>
<dbReference type="AlphaFoldDB" id="M0AQK9"/>
<feature type="region of interest" description="Disordered" evidence="1">
    <location>
        <begin position="1"/>
        <end position="94"/>
    </location>
</feature>
<dbReference type="EMBL" id="AOIN01000056">
    <property type="protein sequence ID" value="ELY99668.1"/>
    <property type="molecule type" value="Genomic_DNA"/>
</dbReference>
<gene>
    <name evidence="2" type="ORF">C482_09282</name>
</gene>
<evidence type="ECO:0000256" key="1">
    <source>
        <dbReference type="SAM" id="MobiDB-lite"/>
    </source>
</evidence>
<name>M0AQK9_9EURY</name>
<keyword evidence="3" id="KW-1185">Reference proteome</keyword>